<dbReference type="Gene3D" id="3.40.50.150">
    <property type="entry name" value="Vaccinia Virus protein VP39"/>
    <property type="match status" value="1"/>
</dbReference>
<dbReference type="GO" id="GO:0008168">
    <property type="term" value="F:methyltransferase activity"/>
    <property type="evidence" value="ECO:0007669"/>
    <property type="project" value="UniProtKB-KW"/>
</dbReference>
<dbReference type="SUPFAM" id="SSF53335">
    <property type="entry name" value="S-adenosyl-L-methionine-dependent methyltransferases"/>
    <property type="match status" value="1"/>
</dbReference>
<name>A0A2G5P648_9MYCO</name>
<dbReference type="GO" id="GO:0032259">
    <property type="term" value="P:methylation"/>
    <property type="evidence" value="ECO:0007669"/>
    <property type="project" value="UniProtKB-KW"/>
</dbReference>
<proteinExistence type="predicted"/>
<dbReference type="EMBL" id="PDCN02000025">
    <property type="protein sequence ID" value="PIB73736.1"/>
    <property type="molecule type" value="Genomic_DNA"/>
</dbReference>
<comment type="caution">
    <text evidence="2">The sequence shown here is derived from an EMBL/GenBank/DDBJ whole genome shotgun (WGS) entry which is preliminary data.</text>
</comment>
<dbReference type="AlphaFoldDB" id="A0A2G5P648"/>
<dbReference type="Proteomes" id="UP000230551">
    <property type="component" value="Unassembled WGS sequence"/>
</dbReference>
<dbReference type="Pfam" id="PF13649">
    <property type="entry name" value="Methyltransf_25"/>
    <property type="match status" value="1"/>
</dbReference>
<protein>
    <submittedName>
        <fullName evidence="2">Methyltransferase domain-containing protein</fullName>
    </submittedName>
</protein>
<evidence type="ECO:0000259" key="1">
    <source>
        <dbReference type="Pfam" id="PF13649"/>
    </source>
</evidence>
<sequence>MAGLSARLAAIVDALPLRPGMRVLEIGGAPGAAAKAVAHRVGDGHVLVVDRSARGVALIERNAAGEIDAGLLSVRCVAIEDFALEPGEARFDIAFAVRVGAFDGRHPRAGVLAKSRVAAVLAPGGRLYIDGGDPLKEIHLDTCPSE</sequence>
<keyword evidence="3" id="KW-1185">Reference proteome</keyword>
<evidence type="ECO:0000313" key="3">
    <source>
        <dbReference type="Proteomes" id="UP000230551"/>
    </source>
</evidence>
<feature type="domain" description="Methyltransferase" evidence="1">
    <location>
        <begin position="23"/>
        <end position="125"/>
    </location>
</feature>
<accession>A0A2G5P648</accession>
<evidence type="ECO:0000313" key="2">
    <source>
        <dbReference type="EMBL" id="PIB73736.1"/>
    </source>
</evidence>
<dbReference type="InterPro" id="IPR029063">
    <property type="entry name" value="SAM-dependent_MTases_sf"/>
</dbReference>
<dbReference type="STRING" id="85968.GCA_900073015_03383"/>
<dbReference type="InterPro" id="IPR041698">
    <property type="entry name" value="Methyltransf_25"/>
</dbReference>
<reference evidence="2 3" key="1">
    <citation type="journal article" date="2017" name="Infect. Genet. Evol.">
        <title>The new phylogeny of the genus Mycobacterium: The old and the news.</title>
        <authorList>
            <person name="Tortoli E."/>
            <person name="Fedrizzi T."/>
            <person name="Meehan C.J."/>
            <person name="Trovato A."/>
            <person name="Grottola A."/>
            <person name="Giacobazzi E."/>
            <person name="Serpini G.F."/>
            <person name="Tagliazucchi S."/>
            <person name="Fabio A."/>
            <person name="Bettua C."/>
            <person name="Bertorelli R."/>
            <person name="Frascaro F."/>
            <person name="De Sanctis V."/>
            <person name="Pecorari M."/>
            <person name="Jousson O."/>
            <person name="Segata N."/>
            <person name="Cirillo D.M."/>
        </authorList>
    </citation>
    <scope>NUCLEOTIDE SEQUENCE [LARGE SCALE GENOMIC DNA]</scope>
    <source>
        <strain evidence="2 3">CIP1034565</strain>
    </source>
</reference>
<organism evidence="2 3">
    <name type="scientific">Mycolicibacterium brumae</name>
    <dbReference type="NCBI Taxonomy" id="85968"/>
    <lineage>
        <taxon>Bacteria</taxon>
        <taxon>Bacillati</taxon>
        <taxon>Actinomycetota</taxon>
        <taxon>Actinomycetes</taxon>
        <taxon>Mycobacteriales</taxon>
        <taxon>Mycobacteriaceae</taxon>
        <taxon>Mycolicibacterium</taxon>
    </lineage>
</organism>
<keyword evidence="2" id="KW-0808">Transferase</keyword>
<gene>
    <name evidence="2" type="ORF">CQY22_015835</name>
</gene>
<keyword evidence="2" id="KW-0489">Methyltransferase</keyword>